<dbReference type="SUPFAM" id="SSF75011">
    <property type="entry name" value="3-carboxy-cis,cis-mucoante lactonizing enzyme"/>
    <property type="match status" value="1"/>
</dbReference>
<reference evidence="2" key="1">
    <citation type="journal article" date="2019" name="Int. J. Syst. Evol. Microbiol.">
        <title>The Global Catalogue of Microorganisms (GCM) 10K type strain sequencing project: providing services to taxonomists for standard genome sequencing and annotation.</title>
        <authorList>
            <consortium name="The Broad Institute Genomics Platform"/>
            <consortium name="The Broad Institute Genome Sequencing Center for Infectious Disease"/>
            <person name="Wu L."/>
            <person name="Ma J."/>
        </authorList>
    </citation>
    <scope>NUCLEOTIDE SEQUENCE [LARGE SCALE GENOMIC DNA]</scope>
    <source>
        <strain evidence="2">KCTC 22232</strain>
    </source>
</reference>
<evidence type="ECO:0000313" key="2">
    <source>
        <dbReference type="Proteomes" id="UP000621898"/>
    </source>
</evidence>
<dbReference type="Proteomes" id="UP000621898">
    <property type="component" value="Unassembled WGS sequence"/>
</dbReference>
<dbReference type="InterPro" id="IPR015943">
    <property type="entry name" value="WD40/YVTN_repeat-like_dom_sf"/>
</dbReference>
<name>A0ABQ2ZDQ9_9GAMM</name>
<sequence length="342" mass="35205">MGLLSLVIAGAVAAQGAPSSNNQQSLIVTASNTTHNQLMVYSTTGVLLEQLPTGGAGGVSGNAGGIAQNHDRLAVVNFGSGNVSVFDKDLEHAGLRYEKLVPAITNPVSVAFGHDHLYILTASYIESHRIDRYGVASTADGEARLVIGDGSAAQVGVLRGQLVISEKSNAIETVNLDGQGAVTGSTKLVANIPANVNAPFGLATRGNDAYVTIAHANEISLVRNNTVLAVTGSGTQSAPCWVTLDGPFLFSANSPSKSVSRYAVYGEKIIQDAAVVTTFNGNPTDITYRNDLAAVIDASGGVSHVSIFDVDEDGDFSLKGLATINSAATNGIAIVRADHDSD</sequence>
<organism evidence="1 2">
    <name type="scientific">Rhodanobacter panaciterrae</name>
    <dbReference type="NCBI Taxonomy" id="490572"/>
    <lineage>
        <taxon>Bacteria</taxon>
        <taxon>Pseudomonadati</taxon>
        <taxon>Pseudomonadota</taxon>
        <taxon>Gammaproteobacteria</taxon>
        <taxon>Lysobacterales</taxon>
        <taxon>Rhodanobacteraceae</taxon>
        <taxon>Rhodanobacter</taxon>
    </lineage>
</organism>
<comment type="caution">
    <text evidence="1">The sequence shown here is derived from an EMBL/GenBank/DDBJ whole genome shotgun (WGS) entry which is preliminary data.</text>
</comment>
<evidence type="ECO:0008006" key="3">
    <source>
        <dbReference type="Google" id="ProtNLM"/>
    </source>
</evidence>
<dbReference type="EMBL" id="BMXT01000001">
    <property type="protein sequence ID" value="GGY13676.1"/>
    <property type="molecule type" value="Genomic_DNA"/>
</dbReference>
<keyword evidence="2" id="KW-1185">Reference proteome</keyword>
<accession>A0ABQ2ZDQ9</accession>
<evidence type="ECO:0000313" key="1">
    <source>
        <dbReference type="EMBL" id="GGY13676.1"/>
    </source>
</evidence>
<dbReference type="Gene3D" id="2.130.10.10">
    <property type="entry name" value="YVTN repeat-like/Quinoprotein amine dehydrogenase"/>
    <property type="match status" value="1"/>
</dbReference>
<protein>
    <recommendedName>
        <fullName evidence="3">DNA-binding beta-propeller fold protein YncE</fullName>
    </recommendedName>
</protein>
<proteinExistence type="predicted"/>
<gene>
    <name evidence="1" type="ORF">GCM10008098_00390</name>
</gene>